<evidence type="ECO:0000256" key="1">
    <source>
        <dbReference type="ARBA" id="ARBA00004141"/>
    </source>
</evidence>
<dbReference type="PANTHER" id="PTHR30618">
    <property type="entry name" value="NCS1 FAMILY PURINE/PYRIMIDINE TRANSPORTER"/>
    <property type="match status" value="1"/>
</dbReference>
<protein>
    <submittedName>
        <fullName evidence="8">Uncharacterized protein</fullName>
    </submittedName>
</protein>
<proteinExistence type="inferred from homology"/>
<organism evidence="8 9">
    <name type="scientific">Armillaria solidipes</name>
    <dbReference type="NCBI Taxonomy" id="1076256"/>
    <lineage>
        <taxon>Eukaryota</taxon>
        <taxon>Fungi</taxon>
        <taxon>Dikarya</taxon>
        <taxon>Basidiomycota</taxon>
        <taxon>Agaricomycotina</taxon>
        <taxon>Agaricomycetes</taxon>
        <taxon>Agaricomycetidae</taxon>
        <taxon>Agaricales</taxon>
        <taxon>Marasmiineae</taxon>
        <taxon>Physalacriaceae</taxon>
        <taxon>Armillaria</taxon>
    </lineage>
</organism>
<evidence type="ECO:0000256" key="6">
    <source>
        <dbReference type="SAM" id="MobiDB-lite"/>
    </source>
</evidence>
<dbReference type="InterPro" id="IPR001248">
    <property type="entry name" value="Pur-cyt_permease"/>
</dbReference>
<dbReference type="PANTHER" id="PTHR30618:SF0">
    <property type="entry name" value="PURINE-URACIL PERMEASE NCS1"/>
    <property type="match status" value="1"/>
</dbReference>
<dbReference type="Pfam" id="PF02133">
    <property type="entry name" value="Transp_cyt_pur"/>
    <property type="match status" value="1"/>
</dbReference>
<reference evidence="9" key="1">
    <citation type="journal article" date="2017" name="Nat. Ecol. Evol.">
        <title>Genome expansion and lineage-specific genetic innovations in the forest pathogenic fungi Armillaria.</title>
        <authorList>
            <person name="Sipos G."/>
            <person name="Prasanna A.N."/>
            <person name="Walter M.C."/>
            <person name="O'Connor E."/>
            <person name="Balint B."/>
            <person name="Krizsan K."/>
            <person name="Kiss B."/>
            <person name="Hess J."/>
            <person name="Varga T."/>
            <person name="Slot J."/>
            <person name="Riley R."/>
            <person name="Boka B."/>
            <person name="Rigling D."/>
            <person name="Barry K."/>
            <person name="Lee J."/>
            <person name="Mihaltcheva S."/>
            <person name="LaButti K."/>
            <person name="Lipzen A."/>
            <person name="Waldron R."/>
            <person name="Moloney N.M."/>
            <person name="Sperisen C."/>
            <person name="Kredics L."/>
            <person name="Vagvoelgyi C."/>
            <person name="Patrignani A."/>
            <person name="Fitzpatrick D."/>
            <person name="Nagy I."/>
            <person name="Doyle S."/>
            <person name="Anderson J.B."/>
            <person name="Grigoriev I.V."/>
            <person name="Gueldener U."/>
            <person name="Muensterkoetter M."/>
            <person name="Nagy L.G."/>
        </authorList>
    </citation>
    <scope>NUCLEOTIDE SEQUENCE [LARGE SCALE GENOMIC DNA]</scope>
    <source>
        <strain evidence="9">28-4</strain>
    </source>
</reference>
<keyword evidence="3 7" id="KW-0812">Transmembrane</keyword>
<feature type="transmembrane region" description="Helical" evidence="7">
    <location>
        <begin position="90"/>
        <end position="112"/>
    </location>
</feature>
<evidence type="ECO:0000256" key="7">
    <source>
        <dbReference type="SAM" id="Phobius"/>
    </source>
</evidence>
<dbReference type="GO" id="GO:0015205">
    <property type="term" value="F:nucleobase transmembrane transporter activity"/>
    <property type="evidence" value="ECO:0007669"/>
    <property type="project" value="TreeGrafter"/>
</dbReference>
<dbReference type="Proteomes" id="UP000218334">
    <property type="component" value="Unassembled WGS sequence"/>
</dbReference>
<keyword evidence="4 7" id="KW-1133">Transmembrane helix</keyword>
<feature type="compositionally biased region" description="Basic and acidic residues" evidence="6">
    <location>
        <begin position="42"/>
        <end position="53"/>
    </location>
</feature>
<accession>A0A2H3C6S4</accession>
<gene>
    <name evidence="8" type="ORF">ARMSODRAFT_1083911</name>
</gene>
<feature type="region of interest" description="Disordered" evidence="6">
    <location>
        <begin position="1"/>
        <end position="20"/>
    </location>
</feature>
<keyword evidence="9" id="KW-1185">Reference proteome</keyword>
<dbReference type="AlphaFoldDB" id="A0A2H3C6S4"/>
<evidence type="ECO:0000256" key="2">
    <source>
        <dbReference type="ARBA" id="ARBA00008974"/>
    </source>
</evidence>
<comment type="subcellular location">
    <subcellularLocation>
        <location evidence="1">Membrane</location>
        <topology evidence="1">Multi-pass membrane protein</topology>
    </subcellularLocation>
</comment>
<dbReference type="Gene3D" id="1.10.4160.10">
    <property type="entry name" value="Hydantoin permease"/>
    <property type="match status" value="1"/>
</dbReference>
<dbReference type="EMBL" id="KZ293425">
    <property type="protein sequence ID" value="PBK70996.1"/>
    <property type="molecule type" value="Genomic_DNA"/>
</dbReference>
<dbReference type="GO" id="GO:0005886">
    <property type="term" value="C:plasma membrane"/>
    <property type="evidence" value="ECO:0007669"/>
    <property type="project" value="TreeGrafter"/>
</dbReference>
<evidence type="ECO:0000313" key="8">
    <source>
        <dbReference type="EMBL" id="PBK70996.1"/>
    </source>
</evidence>
<evidence type="ECO:0000256" key="4">
    <source>
        <dbReference type="ARBA" id="ARBA00022989"/>
    </source>
</evidence>
<feature type="region of interest" description="Disordered" evidence="6">
    <location>
        <begin position="29"/>
        <end position="53"/>
    </location>
</feature>
<comment type="similarity">
    <text evidence="2">Belongs to the purine-cytosine permease (2.A.39) family.</text>
</comment>
<feature type="compositionally biased region" description="Polar residues" evidence="6">
    <location>
        <begin position="30"/>
        <end position="41"/>
    </location>
</feature>
<evidence type="ECO:0000313" key="9">
    <source>
        <dbReference type="Proteomes" id="UP000218334"/>
    </source>
</evidence>
<evidence type="ECO:0000256" key="3">
    <source>
        <dbReference type="ARBA" id="ARBA00022692"/>
    </source>
</evidence>
<dbReference type="InterPro" id="IPR045225">
    <property type="entry name" value="Uracil/uridine/allantoin_perm"/>
</dbReference>
<sequence length="120" mass="13391">MAKDTESVIVDSYPADDEHPSLRKRLQVAHNPSSYAPSSKLSNRDMDPTPPEDRTTGAWDYFAYWICDAFSISTWEQGSSMVAVGLDWKLSIVCVSMGFFIMGIIISINGVIGARLRIRM</sequence>
<name>A0A2H3C6S4_9AGAR</name>
<keyword evidence="5 7" id="KW-0472">Membrane</keyword>
<evidence type="ECO:0000256" key="5">
    <source>
        <dbReference type="ARBA" id="ARBA00023136"/>
    </source>
</evidence>